<name>A0A423VFH2_CYTCH</name>
<dbReference type="PANTHER" id="PTHR34154:SF10">
    <property type="entry name" value="ASL1-LIKE GLYCOSYL HYDROLASE CATALYTIC DOMAIN-CONTAINING PROTEIN"/>
    <property type="match status" value="1"/>
</dbReference>
<dbReference type="Proteomes" id="UP000284375">
    <property type="component" value="Unassembled WGS sequence"/>
</dbReference>
<dbReference type="Gene3D" id="3.20.20.80">
    <property type="entry name" value="Glycosidases"/>
    <property type="match status" value="1"/>
</dbReference>
<dbReference type="OrthoDB" id="43654at2759"/>
<dbReference type="PANTHER" id="PTHR34154">
    <property type="entry name" value="ALKALI-SENSITIVE LINKAGE PROTEIN 1"/>
    <property type="match status" value="1"/>
</dbReference>
<evidence type="ECO:0000256" key="1">
    <source>
        <dbReference type="SAM" id="SignalP"/>
    </source>
</evidence>
<proteinExistence type="predicted"/>
<gene>
    <name evidence="3" type="ORF">VSDG_08598</name>
</gene>
<reference evidence="3 4" key="1">
    <citation type="submission" date="2015-09" db="EMBL/GenBank/DDBJ databases">
        <title>Host preference determinants of Valsa canker pathogens revealed by comparative genomics.</title>
        <authorList>
            <person name="Yin Z."/>
            <person name="Huang L."/>
        </authorList>
    </citation>
    <scope>NUCLEOTIDE SEQUENCE [LARGE SCALE GENOMIC DNA]</scope>
    <source>
        <strain evidence="3 4">YSFL</strain>
    </source>
</reference>
<dbReference type="GO" id="GO:0009277">
    <property type="term" value="C:fungal-type cell wall"/>
    <property type="evidence" value="ECO:0007669"/>
    <property type="project" value="TreeGrafter"/>
</dbReference>
<sequence length="284" mass="31493">MDFFEKFICSAFLMAMLMADVLLAANPKRGLGANEDVKITNFGGDDSQIVWQYNWDSNTTNKQPFCEYVPMLWTIPGEPDVWSDHANAWIAAGTSHLLAFNEPENEGQSNIDPAPAADAYLQYMQPFAGKAKLGAPAVSNDGYTWMNEFLGNCTNCTIDFVPIHWYNPVFLIDDFKNFTLEMCRLVGNRPIWVTEFMPLSNDTAAIEQFMEEAIAWLDEQYCVERYSYFGTADGFTSLLDNGGPLLSALGEKYAFTPYAGVGNATTPATRGDGAGAKRKGCARH</sequence>
<keyword evidence="1" id="KW-0732">Signal</keyword>
<evidence type="ECO:0000259" key="2">
    <source>
        <dbReference type="Pfam" id="PF11790"/>
    </source>
</evidence>
<comment type="caution">
    <text evidence="3">The sequence shown here is derived from an EMBL/GenBank/DDBJ whole genome shotgun (WGS) entry which is preliminary data.</text>
</comment>
<dbReference type="SUPFAM" id="SSF51445">
    <property type="entry name" value="(Trans)glycosidases"/>
    <property type="match status" value="1"/>
</dbReference>
<accession>A0A423VFH2</accession>
<dbReference type="InterPro" id="IPR053183">
    <property type="entry name" value="ASL1"/>
</dbReference>
<evidence type="ECO:0000313" key="4">
    <source>
        <dbReference type="Proteomes" id="UP000284375"/>
    </source>
</evidence>
<keyword evidence="4" id="KW-1185">Reference proteome</keyword>
<feature type="signal peptide" evidence="1">
    <location>
        <begin position="1"/>
        <end position="24"/>
    </location>
</feature>
<dbReference type="Pfam" id="PF11790">
    <property type="entry name" value="Glyco_hydro_cc"/>
    <property type="match status" value="1"/>
</dbReference>
<feature type="chain" id="PRO_5019377129" description="Asl1-like glycosyl hydrolase catalytic domain-containing protein" evidence="1">
    <location>
        <begin position="25"/>
        <end position="284"/>
    </location>
</feature>
<dbReference type="GO" id="GO:0071966">
    <property type="term" value="P:fungal-type cell wall polysaccharide metabolic process"/>
    <property type="evidence" value="ECO:0007669"/>
    <property type="project" value="TreeGrafter"/>
</dbReference>
<feature type="domain" description="Asl1-like glycosyl hydrolase catalytic" evidence="2">
    <location>
        <begin position="40"/>
        <end position="253"/>
    </location>
</feature>
<dbReference type="InterPro" id="IPR017853">
    <property type="entry name" value="GH"/>
</dbReference>
<organism evidence="3 4">
    <name type="scientific">Cytospora chrysosperma</name>
    <name type="common">Cytospora canker fungus</name>
    <name type="synonym">Sphaeria chrysosperma</name>
    <dbReference type="NCBI Taxonomy" id="252740"/>
    <lineage>
        <taxon>Eukaryota</taxon>
        <taxon>Fungi</taxon>
        <taxon>Dikarya</taxon>
        <taxon>Ascomycota</taxon>
        <taxon>Pezizomycotina</taxon>
        <taxon>Sordariomycetes</taxon>
        <taxon>Sordariomycetidae</taxon>
        <taxon>Diaporthales</taxon>
        <taxon>Cytosporaceae</taxon>
        <taxon>Cytospora</taxon>
    </lineage>
</organism>
<dbReference type="STRING" id="252740.A0A423VFH2"/>
<protein>
    <recommendedName>
        <fullName evidence="2">Asl1-like glycosyl hydrolase catalytic domain-containing protein</fullName>
    </recommendedName>
</protein>
<evidence type="ECO:0000313" key="3">
    <source>
        <dbReference type="EMBL" id="ROV89766.1"/>
    </source>
</evidence>
<dbReference type="InterPro" id="IPR024655">
    <property type="entry name" value="Asl1_glyco_hydro_catalytic"/>
</dbReference>
<dbReference type="EMBL" id="LJZO01000055">
    <property type="protein sequence ID" value="ROV89766.1"/>
    <property type="molecule type" value="Genomic_DNA"/>
</dbReference>
<dbReference type="AlphaFoldDB" id="A0A423VFH2"/>